<feature type="compositionally biased region" description="Gly residues" evidence="1">
    <location>
        <begin position="191"/>
        <end position="205"/>
    </location>
</feature>
<sequence>MATATYALPPLFTLPNPPKSSSHRRSLKSPKTPHPAWNRRDLSRSRVTMTAAENPASANRNTLKSHRPASLQSRYPPIKPCTAGMKLALTEPVKSKPACDANAEADHERAELDITKPPPSPPPANPATNPHAVHTSTTNPAPPAPDSHVLRPVLPSAQSAPCRPAARKDGALDMLGVVVAIRNPDVREGGWGEGVGKEGASGGGKGRMEKGTQEGLVVRREQVEEVVVPAVKVAKADAPTATTTASASVSAAPSESASGSAANTTATGAAVKVTLAVKVPAGGGAKADTAPAVVKKTMTATAANPSAKFNPEHECERRRRSEVEREEPGPTNSELAPRTTSAIFNTGGWDLEWDRSTAPNPYHPRSPPLTTSSRSRPSHGPSSARARQPDV</sequence>
<proteinExistence type="predicted"/>
<evidence type="ECO:0000313" key="2">
    <source>
        <dbReference type="EMBL" id="KAF6743748.1"/>
    </source>
</evidence>
<reference evidence="2 3" key="1">
    <citation type="submission" date="2020-07" db="EMBL/GenBank/DDBJ databases">
        <title>Comparative genomics of pyrophilous fungi reveals a link between fire events and developmental genes.</title>
        <authorList>
            <consortium name="DOE Joint Genome Institute"/>
            <person name="Steindorff A.S."/>
            <person name="Carver A."/>
            <person name="Calhoun S."/>
            <person name="Stillman K."/>
            <person name="Liu H."/>
            <person name="Lipzen A."/>
            <person name="Pangilinan J."/>
            <person name="Labutti K."/>
            <person name="Bruns T.D."/>
            <person name="Grigoriev I.V."/>
        </authorList>
    </citation>
    <scope>NUCLEOTIDE SEQUENCE [LARGE SCALE GENOMIC DNA]</scope>
    <source>
        <strain evidence="2 3">CBS 144469</strain>
    </source>
</reference>
<feature type="region of interest" description="Disordered" evidence="1">
    <location>
        <begin position="1"/>
        <end position="77"/>
    </location>
</feature>
<feature type="region of interest" description="Disordered" evidence="1">
    <location>
        <begin position="190"/>
        <end position="210"/>
    </location>
</feature>
<feature type="region of interest" description="Disordered" evidence="1">
    <location>
        <begin position="299"/>
        <end position="391"/>
    </location>
</feature>
<feature type="compositionally biased region" description="Basic and acidic residues" evidence="1">
    <location>
        <begin position="310"/>
        <end position="328"/>
    </location>
</feature>
<protein>
    <submittedName>
        <fullName evidence="2">Uncharacterized protein</fullName>
    </submittedName>
</protein>
<feature type="compositionally biased region" description="Pro residues" evidence="1">
    <location>
        <begin position="116"/>
        <end position="125"/>
    </location>
</feature>
<organism evidence="2 3">
    <name type="scientific">Ephemerocybe angulata</name>
    <dbReference type="NCBI Taxonomy" id="980116"/>
    <lineage>
        <taxon>Eukaryota</taxon>
        <taxon>Fungi</taxon>
        <taxon>Dikarya</taxon>
        <taxon>Basidiomycota</taxon>
        <taxon>Agaricomycotina</taxon>
        <taxon>Agaricomycetes</taxon>
        <taxon>Agaricomycetidae</taxon>
        <taxon>Agaricales</taxon>
        <taxon>Agaricineae</taxon>
        <taxon>Psathyrellaceae</taxon>
        <taxon>Ephemerocybe</taxon>
    </lineage>
</organism>
<feature type="compositionally biased region" description="Basic and acidic residues" evidence="1">
    <location>
        <begin position="104"/>
        <end position="114"/>
    </location>
</feature>
<gene>
    <name evidence="2" type="ORF">DFP72DRAFT_1079569</name>
</gene>
<feature type="region of interest" description="Disordered" evidence="1">
    <location>
        <begin position="95"/>
        <end position="164"/>
    </location>
</feature>
<evidence type="ECO:0000313" key="3">
    <source>
        <dbReference type="Proteomes" id="UP000521943"/>
    </source>
</evidence>
<accession>A0A8H6LTZ5</accession>
<feature type="compositionally biased region" description="Polar residues" evidence="1">
    <location>
        <begin position="330"/>
        <end position="344"/>
    </location>
</feature>
<comment type="caution">
    <text evidence="2">The sequence shown here is derived from an EMBL/GenBank/DDBJ whole genome shotgun (WGS) entry which is preliminary data.</text>
</comment>
<evidence type="ECO:0000256" key="1">
    <source>
        <dbReference type="SAM" id="MobiDB-lite"/>
    </source>
</evidence>
<dbReference type="AlphaFoldDB" id="A0A8H6LTZ5"/>
<keyword evidence="3" id="KW-1185">Reference proteome</keyword>
<feature type="region of interest" description="Disordered" evidence="1">
    <location>
        <begin position="238"/>
        <end position="261"/>
    </location>
</feature>
<feature type="compositionally biased region" description="Low complexity" evidence="1">
    <location>
        <begin position="368"/>
        <end position="391"/>
    </location>
</feature>
<name>A0A8H6LTZ5_9AGAR</name>
<dbReference type="EMBL" id="JACGCI010000136">
    <property type="protein sequence ID" value="KAF6743748.1"/>
    <property type="molecule type" value="Genomic_DNA"/>
</dbReference>
<dbReference type="Proteomes" id="UP000521943">
    <property type="component" value="Unassembled WGS sequence"/>
</dbReference>